<keyword evidence="2" id="KW-1185">Reference proteome</keyword>
<reference evidence="2" key="1">
    <citation type="journal article" date="2019" name="Int. J. Syst. Evol. Microbiol.">
        <title>The Global Catalogue of Microorganisms (GCM) 10K type strain sequencing project: providing services to taxonomists for standard genome sequencing and annotation.</title>
        <authorList>
            <consortium name="The Broad Institute Genomics Platform"/>
            <consortium name="The Broad Institute Genome Sequencing Center for Infectious Disease"/>
            <person name="Wu L."/>
            <person name="Ma J."/>
        </authorList>
    </citation>
    <scope>NUCLEOTIDE SEQUENCE [LARGE SCALE GENOMIC DNA]</scope>
    <source>
        <strain evidence="2">JCM 17925</strain>
    </source>
</reference>
<name>A0ABP8KQE3_9BACT</name>
<gene>
    <name evidence="1" type="ORF">GCM10023187_39540</name>
</gene>
<evidence type="ECO:0000313" key="1">
    <source>
        <dbReference type="EMBL" id="GAA4412451.1"/>
    </source>
</evidence>
<dbReference type="EMBL" id="BAABHB010000009">
    <property type="protein sequence ID" value="GAA4412451.1"/>
    <property type="molecule type" value="Genomic_DNA"/>
</dbReference>
<dbReference type="SUPFAM" id="SSF47781">
    <property type="entry name" value="RuvA domain 2-like"/>
    <property type="match status" value="1"/>
</dbReference>
<proteinExistence type="predicted"/>
<sequence>MLQNLTTGQTENADYSVLYDALYQLYANPLNLNTATHDELAATYLLTELQINSLLAYRADYGVLLSMYELQVVPDFDMATIQRLMLFTTVDEGRGALLRRLPNPTNHYLLIRYQQILEKQQGFTPAEASKSGKLPQRYLGDEQHWYVRYRYSRPRAFSFGLTAEKDAGEQMRWQPGSYQYGFDFVSFHGQVQNRGRWRNLIIGDYQLQIGQGLILSAGFVLGKSAETVQGVRRSTLGARPYTSLSEFGYLRGATATYALSRQLDLTLLLAGNRRDANIIAATAKAEAEVSSLLTSGLHRTASELEARASLAEQNLGGHLLYHPNTRLQLGLTALYTTFGTKLQKRNLPYNQYEFVGKENLVIGLHGSYVRQNVNLFGEIARSSGSQNAGGGIGAVGGALISLSRRLDMALLLRHYDRNYHSFYANAFGEGSRTINESGAYLGLKYTVYRKFSVAGFIDRFRFPWLRYLVDAPSQGYDYLLQATYTPTKKLLFYASYHEEHKQKNRSATKTTPKEVAAGTIRRVLVFNAEYYPLWGLQLRSRVQWTSFRYAGADPSNGFAFIQDASYDRGRWRISGRMALFGTDDYDSRQYAYERDVLYAFSFPAYSNRGRRQYLMVQYAVNRHLDVWLRLSRTQLTNQPTIGSDLDQTGVPHRTEVKVQARWQF</sequence>
<comment type="caution">
    <text evidence="1">The sequence shown here is derived from an EMBL/GenBank/DDBJ whole genome shotgun (WGS) entry which is preliminary data.</text>
</comment>
<protein>
    <submittedName>
        <fullName evidence="1">Helix-hairpin-helix domain-containing protein</fullName>
    </submittedName>
</protein>
<accession>A0ABP8KQE3</accession>
<dbReference type="Proteomes" id="UP001500936">
    <property type="component" value="Unassembled WGS sequence"/>
</dbReference>
<organism evidence="1 2">
    <name type="scientific">Nibrella viscosa</name>
    <dbReference type="NCBI Taxonomy" id="1084524"/>
    <lineage>
        <taxon>Bacteria</taxon>
        <taxon>Pseudomonadati</taxon>
        <taxon>Bacteroidota</taxon>
        <taxon>Cytophagia</taxon>
        <taxon>Cytophagales</taxon>
        <taxon>Spirosomataceae</taxon>
        <taxon>Nibrella</taxon>
    </lineage>
</organism>
<dbReference type="InterPro" id="IPR010994">
    <property type="entry name" value="RuvA_2-like"/>
</dbReference>
<evidence type="ECO:0000313" key="2">
    <source>
        <dbReference type="Proteomes" id="UP001500936"/>
    </source>
</evidence>